<protein>
    <submittedName>
        <fullName evidence="1">Class I SAM-dependent methyltransferase</fullName>
    </submittedName>
</protein>
<comment type="caution">
    <text evidence="1">The sequence shown here is derived from an EMBL/GenBank/DDBJ whole genome shotgun (WGS) entry which is preliminary data.</text>
</comment>
<dbReference type="Gene3D" id="3.40.50.150">
    <property type="entry name" value="Vaccinia Virus protein VP39"/>
    <property type="match status" value="1"/>
</dbReference>
<name>A0ABS3KF29_9PROT</name>
<keyword evidence="2" id="KW-1185">Reference proteome</keyword>
<accession>A0ABS3KF29</accession>
<dbReference type="PANTHER" id="PTHR43861:SF1">
    <property type="entry name" value="TRANS-ACONITATE 2-METHYLTRANSFERASE"/>
    <property type="match status" value="1"/>
</dbReference>
<dbReference type="RefSeq" id="WP_207448722.1">
    <property type="nucleotide sequence ID" value="NZ_CP061093.1"/>
</dbReference>
<dbReference type="PANTHER" id="PTHR43861">
    <property type="entry name" value="TRANS-ACONITATE 2-METHYLTRANSFERASE-RELATED"/>
    <property type="match status" value="1"/>
</dbReference>
<dbReference type="CDD" id="cd02440">
    <property type="entry name" value="AdoMet_MTases"/>
    <property type="match status" value="1"/>
</dbReference>
<sequence>MSLVLNRDYSNTYDPEADFDRWYTIFAARRIAPRLGRGTRILEAGSATGLLTAELCGEGRQITCIERSASYAALARARGLPGVTVVEAQLEEFAAEGGFDHVLATNLLHEFPDPAAILARLAAQLAPGGLMHVTLPNPRSLHRLVALHAGLLEDLCAMHLPPPNEQHFRLHEAAEVEAMGRACGLELLSREGILVKPLPNAEMARLPPTVLEGFDALAAGLLPEHGAVTYFLFRRHG</sequence>
<keyword evidence="1" id="KW-0808">Transferase</keyword>
<reference evidence="1 2" key="1">
    <citation type="submission" date="2020-09" db="EMBL/GenBank/DDBJ databases">
        <title>Roseomonas.</title>
        <authorList>
            <person name="Zhu W."/>
        </authorList>
    </citation>
    <scope>NUCLEOTIDE SEQUENCE [LARGE SCALE GENOMIC DNA]</scope>
    <source>
        <strain evidence="1 2">1311</strain>
    </source>
</reference>
<dbReference type="SUPFAM" id="SSF53335">
    <property type="entry name" value="S-adenosyl-L-methionine-dependent methyltransferases"/>
    <property type="match status" value="1"/>
</dbReference>
<gene>
    <name evidence="1" type="ORF">IAI60_15775</name>
</gene>
<dbReference type="Proteomes" id="UP001518990">
    <property type="component" value="Unassembled WGS sequence"/>
</dbReference>
<evidence type="ECO:0000313" key="1">
    <source>
        <dbReference type="EMBL" id="MBO1076076.1"/>
    </source>
</evidence>
<keyword evidence="1" id="KW-0489">Methyltransferase</keyword>
<proteinExistence type="predicted"/>
<dbReference type="GO" id="GO:0032259">
    <property type="term" value="P:methylation"/>
    <property type="evidence" value="ECO:0007669"/>
    <property type="project" value="UniProtKB-KW"/>
</dbReference>
<dbReference type="EMBL" id="JACTNF010000017">
    <property type="protein sequence ID" value="MBO1076076.1"/>
    <property type="molecule type" value="Genomic_DNA"/>
</dbReference>
<dbReference type="Pfam" id="PF13489">
    <property type="entry name" value="Methyltransf_23"/>
    <property type="match status" value="1"/>
</dbReference>
<organism evidence="1 2">
    <name type="scientific">Roseomonas marmotae</name>
    <dbReference type="NCBI Taxonomy" id="2768161"/>
    <lineage>
        <taxon>Bacteria</taxon>
        <taxon>Pseudomonadati</taxon>
        <taxon>Pseudomonadota</taxon>
        <taxon>Alphaproteobacteria</taxon>
        <taxon>Acetobacterales</taxon>
        <taxon>Roseomonadaceae</taxon>
        <taxon>Roseomonas</taxon>
    </lineage>
</organism>
<evidence type="ECO:0000313" key="2">
    <source>
        <dbReference type="Proteomes" id="UP001518990"/>
    </source>
</evidence>
<dbReference type="InterPro" id="IPR029063">
    <property type="entry name" value="SAM-dependent_MTases_sf"/>
</dbReference>
<dbReference type="GO" id="GO:0008168">
    <property type="term" value="F:methyltransferase activity"/>
    <property type="evidence" value="ECO:0007669"/>
    <property type="project" value="UniProtKB-KW"/>
</dbReference>